<comment type="caution">
    <text evidence="1">The sequence shown here is derived from an EMBL/GenBank/DDBJ whole genome shotgun (WGS) entry which is preliminary data.</text>
</comment>
<name>A0ABX1AWM1_9ACTN</name>
<keyword evidence="2" id="KW-1185">Reference proteome</keyword>
<proteinExistence type="predicted"/>
<evidence type="ECO:0000313" key="2">
    <source>
        <dbReference type="Proteomes" id="UP000746503"/>
    </source>
</evidence>
<organism evidence="1 2">
    <name type="scientific">Streptomyces spiramenti</name>
    <dbReference type="NCBI Taxonomy" id="2720606"/>
    <lineage>
        <taxon>Bacteria</taxon>
        <taxon>Bacillati</taxon>
        <taxon>Actinomycetota</taxon>
        <taxon>Actinomycetes</taxon>
        <taxon>Kitasatosporales</taxon>
        <taxon>Streptomycetaceae</taxon>
        <taxon>Streptomyces</taxon>
    </lineage>
</organism>
<reference evidence="1 2" key="1">
    <citation type="submission" date="2020-03" db="EMBL/GenBank/DDBJ databases">
        <title>Draft genome of Streptomyces sp. ventii, isolated from the Axial Seamount in the Pacific Ocean, and resequencing of the two type strains Streptomyces lonarensis strain NCL 716 and Streptomyces bohaiensis strain 11A07.</title>
        <authorList>
            <person name="Loughran R.M."/>
            <person name="Pfannmuller K.M."/>
            <person name="Wasson B.J."/>
            <person name="Deadmond M.C."/>
            <person name="Paddock B.E."/>
            <person name="Koyack M.J."/>
            <person name="Gallegos D.A."/>
            <person name="Mitchell E.A."/>
            <person name="Ushijima B."/>
            <person name="Saw J.H."/>
            <person name="Mcphail K.L."/>
            <person name="Videau P."/>
        </authorList>
    </citation>
    <scope>NUCLEOTIDE SEQUENCE [LARGE SCALE GENOMIC DNA]</scope>
    <source>
        <strain evidence="2">5675061</strain>
    </source>
</reference>
<accession>A0ABX1AWM1</accession>
<gene>
    <name evidence="1" type="ORF">HCJ92_21405</name>
</gene>
<evidence type="ECO:0008006" key="3">
    <source>
        <dbReference type="Google" id="ProtNLM"/>
    </source>
</evidence>
<protein>
    <recommendedName>
        <fullName evidence="3">SRCR domain-containing protein</fullName>
    </recommendedName>
</protein>
<dbReference type="Proteomes" id="UP000746503">
    <property type="component" value="Unassembled WGS sequence"/>
</dbReference>
<evidence type="ECO:0000313" key="1">
    <source>
        <dbReference type="EMBL" id="NJP68777.1"/>
    </source>
</evidence>
<sequence>MAVSGHGWWRKGTCSKDRAVVYNCLYEWYTDNSWRQKACSPRKTLRPYTGSGDRTVARKNCDNTVQTSWRNHVDVDVVGEGDTSEWPYRQAEVNCRVF</sequence>
<dbReference type="EMBL" id="JAAVJB010000275">
    <property type="protein sequence ID" value="NJP68777.1"/>
    <property type="molecule type" value="Genomic_DNA"/>
</dbReference>